<keyword evidence="5" id="KW-0813">Transport</keyword>
<feature type="transmembrane region" description="Helical" evidence="6">
    <location>
        <begin position="131"/>
        <end position="152"/>
    </location>
</feature>
<accession>A0A6A2YPE9</accession>
<evidence type="ECO:0000256" key="4">
    <source>
        <dbReference type="ARBA" id="ARBA00023136"/>
    </source>
</evidence>
<evidence type="ECO:0000256" key="5">
    <source>
        <dbReference type="RuleBase" id="RU000477"/>
    </source>
</evidence>
<dbReference type="EMBL" id="VEPZ02001313">
    <property type="protein sequence ID" value="KAE8681224.1"/>
    <property type="molecule type" value="Genomic_DNA"/>
</dbReference>
<evidence type="ECO:0000256" key="6">
    <source>
        <dbReference type="SAM" id="Phobius"/>
    </source>
</evidence>
<dbReference type="Proteomes" id="UP000436088">
    <property type="component" value="Unassembled WGS sequence"/>
</dbReference>
<dbReference type="Pfam" id="PF00230">
    <property type="entry name" value="MIP"/>
    <property type="match status" value="1"/>
</dbReference>
<dbReference type="GO" id="GO:0016020">
    <property type="term" value="C:membrane"/>
    <property type="evidence" value="ECO:0007669"/>
    <property type="project" value="UniProtKB-SubCell"/>
</dbReference>
<dbReference type="GO" id="GO:0015267">
    <property type="term" value="F:channel activity"/>
    <property type="evidence" value="ECO:0007669"/>
    <property type="project" value="InterPro"/>
</dbReference>
<evidence type="ECO:0000313" key="7">
    <source>
        <dbReference type="EMBL" id="KAE8681224.1"/>
    </source>
</evidence>
<reference evidence="7" key="1">
    <citation type="submission" date="2019-09" db="EMBL/GenBank/DDBJ databases">
        <title>Draft genome information of white flower Hibiscus syriacus.</title>
        <authorList>
            <person name="Kim Y.-M."/>
        </authorList>
    </citation>
    <scope>NUCLEOTIDE SEQUENCE [LARGE SCALE GENOMIC DNA]</scope>
    <source>
        <strain evidence="7">YM2019G1</strain>
    </source>
</reference>
<dbReference type="InterPro" id="IPR023271">
    <property type="entry name" value="Aquaporin-like"/>
</dbReference>
<dbReference type="InterPro" id="IPR000425">
    <property type="entry name" value="MIP"/>
</dbReference>
<evidence type="ECO:0000313" key="8">
    <source>
        <dbReference type="Proteomes" id="UP000436088"/>
    </source>
</evidence>
<evidence type="ECO:0000256" key="1">
    <source>
        <dbReference type="ARBA" id="ARBA00004141"/>
    </source>
</evidence>
<evidence type="ECO:0000256" key="3">
    <source>
        <dbReference type="ARBA" id="ARBA00022989"/>
    </source>
</evidence>
<evidence type="ECO:0000256" key="2">
    <source>
        <dbReference type="ARBA" id="ARBA00022692"/>
    </source>
</evidence>
<dbReference type="PRINTS" id="PR00783">
    <property type="entry name" value="MINTRINSICP"/>
</dbReference>
<keyword evidence="3 6" id="KW-1133">Transmembrane helix</keyword>
<keyword evidence="8" id="KW-1185">Reference proteome</keyword>
<dbReference type="AlphaFoldDB" id="A0A6A2YPE9"/>
<organism evidence="7 8">
    <name type="scientific">Hibiscus syriacus</name>
    <name type="common">Rose of Sharon</name>
    <dbReference type="NCBI Taxonomy" id="106335"/>
    <lineage>
        <taxon>Eukaryota</taxon>
        <taxon>Viridiplantae</taxon>
        <taxon>Streptophyta</taxon>
        <taxon>Embryophyta</taxon>
        <taxon>Tracheophyta</taxon>
        <taxon>Spermatophyta</taxon>
        <taxon>Magnoliopsida</taxon>
        <taxon>eudicotyledons</taxon>
        <taxon>Gunneridae</taxon>
        <taxon>Pentapetalae</taxon>
        <taxon>rosids</taxon>
        <taxon>malvids</taxon>
        <taxon>Malvales</taxon>
        <taxon>Malvaceae</taxon>
        <taxon>Malvoideae</taxon>
        <taxon>Hibiscus</taxon>
    </lineage>
</organism>
<feature type="transmembrane region" description="Helical" evidence="6">
    <location>
        <begin position="44"/>
        <end position="66"/>
    </location>
</feature>
<feature type="transmembrane region" description="Helical" evidence="6">
    <location>
        <begin position="104"/>
        <end position="124"/>
    </location>
</feature>
<gene>
    <name evidence="7" type="ORF">F3Y22_tig00111338pilonHSYRG00403</name>
</gene>
<comment type="similarity">
    <text evidence="5">Belongs to the MIP/aquaporin (TC 1.A.8) family.</text>
</comment>
<dbReference type="SUPFAM" id="SSF81338">
    <property type="entry name" value="Aquaporin-like"/>
    <property type="match status" value="1"/>
</dbReference>
<keyword evidence="4 6" id="KW-0472">Membrane</keyword>
<dbReference type="PANTHER" id="PTHR47002:SF6">
    <property type="entry name" value="X INTRINSIC PROTEIN"/>
    <property type="match status" value="1"/>
</dbReference>
<comment type="subcellular location">
    <subcellularLocation>
        <location evidence="1">Membrane</location>
        <topology evidence="1">Multi-pass membrane protein</topology>
    </subcellularLocation>
</comment>
<name>A0A6A2YPE9_HIBSY</name>
<protein>
    <submittedName>
        <fullName evidence="7">Calcium-binding EF-hand family protein</fullName>
    </submittedName>
</protein>
<dbReference type="Gene3D" id="1.20.1080.10">
    <property type="entry name" value="Glycerol uptake facilitator protein"/>
    <property type="match status" value="1"/>
</dbReference>
<proteinExistence type="inferred from homology"/>
<keyword evidence="2 5" id="KW-0812">Transmembrane</keyword>
<comment type="caution">
    <text evidence="7">The sequence shown here is derived from an EMBL/GenBank/DDBJ whole genome shotgun (WGS) entry which is preliminary data.</text>
</comment>
<dbReference type="PANTHER" id="PTHR47002">
    <property type="entry name" value="AQUAPORIN-LIKE"/>
    <property type="match status" value="1"/>
</dbReference>
<sequence length="198" mass="21493">MVPSFIGLDVEGNTDRVSGDCLLIIHINHIHCRCLASHETNPKLLVSFAVFVIAFLFLMVIVPLSVCRFNHRVSPNQMCNEPQGNQKYSLGGCTIDGVSPGRALIMEFFCTFVVVFIVVTIAFDKRRSKEIGLSMVCAVVVGAMALAVFVLITGTGKAGCTGVGLNPTRFLVPSLLLGGSLWDGHWIFWIGPCFTCVI</sequence>